<evidence type="ECO:0000313" key="1">
    <source>
        <dbReference type="EMBL" id="MBB6577091.1"/>
    </source>
</evidence>
<reference evidence="1 2" key="1">
    <citation type="submission" date="2020-08" db="EMBL/GenBank/DDBJ databases">
        <title>Functional genomics of gut bacteria from endangered species of beetles.</title>
        <authorList>
            <person name="Carlos-Shanley C."/>
        </authorList>
    </citation>
    <scope>NUCLEOTIDE SEQUENCE [LARGE SCALE GENOMIC DNA]</scope>
    <source>
        <strain evidence="1 2">S00124</strain>
    </source>
</reference>
<organism evidence="1 2">
    <name type="scientific">Comamonas odontotermitis</name>
    <dbReference type="NCBI Taxonomy" id="379895"/>
    <lineage>
        <taxon>Bacteria</taxon>
        <taxon>Pseudomonadati</taxon>
        <taxon>Pseudomonadota</taxon>
        <taxon>Betaproteobacteria</taxon>
        <taxon>Burkholderiales</taxon>
        <taxon>Comamonadaceae</taxon>
        <taxon>Comamonas</taxon>
    </lineage>
</organism>
<evidence type="ECO:0000313" key="2">
    <source>
        <dbReference type="Proteomes" id="UP000562492"/>
    </source>
</evidence>
<name>A0ABR6RD72_9BURK</name>
<comment type="caution">
    <text evidence="1">The sequence shown here is derived from an EMBL/GenBank/DDBJ whole genome shotgun (WGS) entry which is preliminary data.</text>
</comment>
<accession>A0ABR6RD72</accession>
<proteinExistence type="predicted"/>
<protein>
    <submittedName>
        <fullName evidence="1">Uncharacterized protein</fullName>
    </submittedName>
</protein>
<dbReference type="RefSeq" id="WP_184706214.1">
    <property type="nucleotide sequence ID" value="NZ_JACHKZ010000005.1"/>
</dbReference>
<sequence>MYQSIYKNQLDEQFKAHNDAVLRAVKDARNVTEDIKNAVDRSAGDI</sequence>
<keyword evidence="2" id="KW-1185">Reference proteome</keyword>
<gene>
    <name evidence="1" type="ORF">HNP33_001142</name>
</gene>
<dbReference type="EMBL" id="JACHKZ010000005">
    <property type="protein sequence ID" value="MBB6577091.1"/>
    <property type="molecule type" value="Genomic_DNA"/>
</dbReference>
<dbReference type="Proteomes" id="UP000562492">
    <property type="component" value="Unassembled WGS sequence"/>
</dbReference>